<dbReference type="OMA" id="KIRFQAV"/>
<evidence type="ECO:0000256" key="3">
    <source>
        <dbReference type="ARBA" id="ARBA00022448"/>
    </source>
</evidence>
<evidence type="ECO:0000256" key="5">
    <source>
        <dbReference type="ARBA" id="ARBA00022737"/>
    </source>
</evidence>
<comment type="subcellular location">
    <subcellularLocation>
        <location evidence="1">Membrane</location>
        <topology evidence="1">Multi-pass membrane protein</topology>
    </subcellularLocation>
</comment>
<accession>A0A7M7HJD9</accession>
<dbReference type="InterPro" id="IPR050391">
    <property type="entry name" value="Mito_Metabolite_Transporter"/>
</dbReference>
<keyword evidence="7 8" id="KW-0472">Membrane</keyword>
<evidence type="ECO:0000256" key="4">
    <source>
        <dbReference type="ARBA" id="ARBA00022692"/>
    </source>
</evidence>
<evidence type="ECO:0000256" key="2">
    <source>
        <dbReference type="ARBA" id="ARBA00006375"/>
    </source>
</evidence>
<evidence type="ECO:0000256" key="7">
    <source>
        <dbReference type="ARBA" id="ARBA00023136"/>
    </source>
</evidence>
<keyword evidence="5" id="KW-0677">Repeat</keyword>
<sequence length="309" mass="34275">MTDWKETGLRYAAAGTSCMCASCCTNPIEVTKVRIQLEGELIQQSAVTAYRQRYYKGLLRGLVTVARDEGIRGLYKGLIPSLIREAIYSTLRFGSYEPIKKLYGAKDPTRTPLSIKLAAGATAGALGSWFANPMDIVRIRLQGDGQPLPGQQPRYRGFLHAFTDIAKAEGLRGLYRGTVPTVQRAMILTAAQVPTYDHTKHSILNHGWMTEGAKLHFVSSMGAGFTTAFATSPVDVIKTRIMNQKIKGIPKDQILYRGSLDCLLKTLRSEGLYGLYKGFFSNWLRLGPHTCISLLIFEQLRRRAGIQPL</sequence>
<evidence type="ECO:0000256" key="1">
    <source>
        <dbReference type="ARBA" id="ARBA00004141"/>
    </source>
</evidence>
<dbReference type="SUPFAM" id="SSF103506">
    <property type="entry name" value="Mitochondrial carrier"/>
    <property type="match status" value="1"/>
</dbReference>
<evidence type="ECO:0000313" key="11">
    <source>
        <dbReference type="Proteomes" id="UP000007110"/>
    </source>
</evidence>
<proteinExistence type="inferred from homology"/>
<keyword evidence="11" id="KW-1185">Reference proteome</keyword>
<feature type="repeat" description="Solcar" evidence="8">
    <location>
        <begin position="211"/>
        <end position="303"/>
    </location>
</feature>
<dbReference type="PRINTS" id="PR00784">
    <property type="entry name" value="MTUNCOUPLING"/>
</dbReference>
<evidence type="ECO:0000256" key="9">
    <source>
        <dbReference type="RuleBase" id="RU000488"/>
    </source>
</evidence>
<evidence type="ECO:0000256" key="8">
    <source>
        <dbReference type="PROSITE-ProRule" id="PRU00282"/>
    </source>
</evidence>
<dbReference type="OrthoDB" id="756301at2759"/>
<dbReference type="GO" id="GO:0016020">
    <property type="term" value="C:membrane"/>
    <property type="evidence" value="ECO:0007669"/>
    <property type="project" value="UniProtKB-SubCell"/>
</dbReference>
<dbReference type="Proteomes" id="UP000007110">
    <property type="component" value="Unassembled WGS sequence"/>
</dbReference>
<keyword evidence="4 8" id="KW-0812">Transmembrane</keyword>
<dbReference type="Gene3D" id="1.50.40.10">
    <property type="entry name" value="Mitochondrial carrier domain"/>
    <property type="match status" value="1"/>
</dbReference>
<comment type="similarity">
    <text evidence="2 9">Belongs to the mitochondrial carrier (TC 2.A.29) family.</text>
</comment>
<evidence type="ECO:0000313" key="10">
    <source>
        <dbReference type="EnsemblMetazoa" id="XP_011673554"/>
    </source>
</evidence>
<name>A0A7M7HJD9_STRPU</name>
<feature type="repeat" description="Solcar" evidence="8">
    <location>
        <begin position="5"/>
        <end position="102"/>
    </location>
</feature>
<dbReference type="PANTHER" id="PTHR45618">
    <property type="entry name" value="MITOCHONDRIAL DICARBOXYLATE CARRIER-RELATED"/>
    <property type="match status" value="1"/>
</dbReference>
<dbReference type="PROSITE" id="PS50920">
    <property type="entry name" value="SOLCAR"/>
    <property type="match status" value="3"/>
</dbReference>
<reference evidence="11" key="1">
    <citation type="submission" date="2015-02" db="EMBL/GenBank/DDBJ databases">
        <title>Genome sequencing for Strongylocentrotus purpuratus.</title>
        <authorList>
            <person name="Murali S."/>
            <person name="Liu Y."/>
            <person name="Vee V."/>
            <person name="English A."/>
            <person name="Wang M."/>
            <person name="Skinner E."/>
            <person name="Han Y."/>
            <person name="Muzny D.M."/>
            <person name="Worley K.C."/>
            <person name="Gibbs R.A."/>
        </authorList>
    </citation>
    <scope>NUCLEOTIDE SEQUENCE</scope>
</reference>
<evidence type="ECO:0000256" key="6">
    <source>
        <dbReference type="ARBA" id="ARBA00022989"/>
    </source>
</evidence>
<protein>
    <submittedName>
        <fullName evidence="10">Uncharacterized protein</fullName>
    </submittedName>
</protein>
<feature type="repeat" description="Solcar" evidence="8">
    <location>
        <begin position="111"/>
        <end position="202"/>
    </location>
</feature>
<organism evidence="10 11">
    <name type="scientific">Strongylocentrotus purpuratus</name>
    <name type="common">Purple sea urchin</name>
    <dbReference type="NCBI Taxonomy" id="7668"/>
    <lineage>
        <taxon>Eukaryota</taxon>
        <taxon>Metazoa</taxon>
        <taxon>Echinodermata</taxon>
        <taxon>Eleutherozoa</taxon>
        <taxon>Echinozoa</taxon>
        <taxon>Echinoidea</taxon>
        <taxon>Euechinoidea</taxon>
        <taxon>Echinacea</taxon>
        <taxon>Camarodonta</taxon>
        <taxon>Echinidea</taxon>
        <taxon>Strongylocentrotidae</taxon>
        <taxon>Strongylocentrotus</taxon>
    </lineage>
</organism>
<dbReference type="RefSeq" id="XP_011673554.1">
    <property type="nucleotide sequence ID" value="XM_011675252.2"/>
</dbReference>
<dbReference type="GeneID" id="580690"/>
<keyword evidence="6" id="KW-1133">Transmembrane helix</keyword>
<reference evidence="10" key="2">
    <citation type="submission" date="2021-01" db="UniProtKB">
        <authorList>
            <consortium name="EnsemblMetazoa"/>
        </authorList>
    </citation>
    <scope>IDENTIFICATION</scope>
</reference>
<dbReference type="InterPro" id="IPR018108">
    <property type="entry name" value="MCP_transmembrane"/>
</dbReference>
<keyword evidence="3 9" id="KW-0813">Transport</keyword>
<dbReference type="GO" id="GO:0022857">
    <property type="term" value="F:transmembrane transporter activity"/>
    <property type="evidence" value="ECO:0000318"/>
    <property type="project" value="GO_Central"/>
</dbReference>
<dbReference type="InParanoid" id="A0A7M7HJD9"/>
<dbReference type="Pfam" id="PF00153">
    <property type="entry name" value="Mito_carr"/>
    <property type="match status" value="3"/>
</dbReference>
<dbReference type="AlphaFoldDB" id="A0A7M7HJD9"/>
<dbReference type="InterPro" id="IPR002067">
    <property type="entry name" value="MCP"/>
</dbReference>
<dbReference type="EnsemblMetazoa" id="XM_011675252">
    <property type="protein sequence ID" value="XP_011673554"/>
    <property type="gene ID" value="LOC580690"/>
</dbReference>
<dbReference type="KEGG" id="spu:580690"/>
<dbReference type="InterPro" id="IPR023395">
    <property type="entry name" value="MCP_dom_sf"/>
</dbReference>